<feature type="region of interest" description="Disordered" evidence="1">
    <location>
        <begin position="28"/>
        <end position="71"/>
    </location>
</feature>
<reference evidence="2 3" key="1">
    <citation type="submission" date="2024-03" db="EMBL/GenBank/DDBJ databases">
        <authorList>
            <person name="Gkanogiannis A."/>
            <person name="Becerra Lopez-Lavalle L."/>
        </authorList>
    </citation>
    <scope>NUCLEOTIDE SEQUENCE [LARGE SCALE GENOMIC DNA]</scope>
</reference>
<keyword evidence="3" id="KW-1185">Reference proteome</keyword>
<proteinExistence type="predicted"/>
<dbReference type="Proteomes" id="UP001642487">
    <property type="component" value="Chromosome 3"/>
</dbReference>
<evidence type="ECO:0000313" key="3">
    <source>
        <dbReference type="Proteomes" id="UP001642487"/>
    </source>
</evidence>
<gene>
    <name evidence="2" type="ORF">CITCOLO1_LOCUS9142</name>
</gene>
<dbReference type="EMBL" id="OZ021737">
    <property type="protein sequence ID" value="CAK9317240.1"/>
    <property type="molecule type" value="Genomic_DNA"/>
</dbReference>
<evidence type="ECO:0000313" key="2">
    <source>
        <dbReference type="EMBL" id="CAK9317240.1"/>
    </source>
</evidence>
<accession>A0ABP0YEE8</accession>
<name>A0ABP0YEE8_9ROSI</name>
<sequence>MRFRWFTCSSRCIRSWILNNKKAAPERKASLRTVEEVASGKSAKRPGTDGICRRRTTASRPGARGSYSTPSQRLPVLRGLSAFRRKHRRSLLLTLSRLSELSELPNLVVQPLAPFVRVPKEI</sequence>
<evidence type="ECO:0000256" key="1">
    <source>
        <dbReference type="SAM" id="MobiDB-lite"/>
    </source>
</evidence>
<protein>
    <submittedName>
        <fullName evidence="2">Uncharacterized protein</fullName>
    </submittedName>
</protein>
<organism evidence="2 3">
    <name type="scientific">Citrullus colocynthis</name>
    <name type="common">colocynth</name>
    <dbReference type="NCBI Taxonomy" id="252529"/>
    <lineage>
        <taxon>Eukaryota</taxon>
        <taxon>Viridiplantae</taxon>
        <taxon>Streptophyta</taxon>
        <taxon>Embryophyta</taxon>
        <taxon>Tracheophyta</taxon>
        <taxon>Spermatophyta</taxon>
        <taxon>Magnoliopsida</taxon>
        <taxon>eudicotyledons</taxon>
        <taxon>Gunneridae</taxon>
        <taxon>Pentapetalae</taxon>
        <taxon>rosids</taxon>
        <taxon>fabids</taxon>
        <taxon>Cucurbitales</taxon>
        <taxon>Cucurbitaceae</taxon>
        <taxon>Benincaseae</taxon>
        <taxon>Citrullus</taxon>
    </lineage>
</organism>